<dbReference type="EMBL" id="JAGMWT010000010">
    <property type="protein sequence ID" value="KAH7121265.1"/>
    <property type="molecule type" value="Genomic_DNA"/>
</dbReference>
<reference evidence="1" key="1">
    <citation type="journal article" date="2021" name="Nat. Commun.">
        <title>Genetic determinants of endophytism in the Arabidopsis root mycobiome.</title>
        <authorList>
            <person name="Mesny F."/>
            <person name="Miyauchi S."/>
            <person name="Thiergart T."/>
            <person name="Pickel B."/>
            <person name="Atanasova L."/>
            <person name="Karlsson M."/>
            <person name="Huettel B."/>
            <person name="Barry K.W."/>
            <person name="Haridas S."/>
            <person name="Chen C."/>
            <person name="Bauer D."/>
            <person name="Andreopoulos W."/>
            <person name="Pangilinan J."/>
            <person name="LaButti K."/>
            <person name="Riley R."/>
            <person name="Lipzen A."/>
            <person name="Clum A."/>
            <person name="Drula E."/>
            <person name="Henrissat B."/>
            <person name="Kohler A."/>
            <person name="Grigoriev I.V."/>
            <person name="Martin F.M."/>
            <person name="Hacquard S."/>
        </authorList>
    </citation>
    <scope>NUCLEOTIDE SEQUENCE</scope>
    <source>
        <strain evidence="1">MPI-CAGE-CH-0243</strain>
    </source>
</reference>
<accession>A0A9P9IJ80</accession>
<dbReference type="Proteomes" id="UP000700596">
    <property type="component" value="Unassembled WGS sequence"/>
</dbReference>
<proteinExistence type="predicted"/>
<evidence type="ECO:0000313" key="2">
    <source>
        <dbReference type="Proteomes" id="UP000700596"/>
    </source>
</evidence>
<evidence type="ECO:0000313" key="1">
    <source>
        <dbReference type="EMBL" id="KAH7121265.1"/>
    </source>
</evidence>
<sequence length="71" mass="7802">MLTSRGNLLPGFSKFCILFASGIVSAFSHTSHHSIHVFMGLLIPSRHRNTNGLFAISVMTTNIQLKPETAF</sequence>
<name>A0A9P9IJ80_9PLEO</name>
<comment type="caution">
    <text evidence="1">The sequence shown here is derived from an EMBL/GenBank/DDBJ whole genome shotgun (WGS) entry which is preliminary data.</text>
</comment>
<protein>
    <submittedName>
        <fullName evidence="1">Uncharacterized protein</fullName>
    </submittedName>
</protein>
<keyword evidence="2" id="KW-1185">Reference proteome</keyword>
<gene>
    <name evidence="1" type="ORF">B0J11DRAFT_62230</name>
</gene>
<dbReference type="AlphaFoldDB" id="A0A9P9IJ80"/>
<organism evidence="1 2">
    <name type="scientific">Dendryphion nanum</name>
    <dbReference type="NCBI Taxonomy" id="256645"/>
    <lineage>
        <taxon>Eukaryota</taxon>
        <taxon>Fungi</taxon>
        <taxon>Dikarya</taxon>
        <taxon>Ascomycota</taxon>
        <taxon>Pezizomycotina</taxon>
        <taxon>Dothideomycetes</taxon>
        <taxon>Pleosporomycetidae</taxon>
        <taxon>Pleosporales</taxon>
        <taxon>Torulaceae</taxon>
        <taxon>Dendryphion</taxon>
    </lineage>
</organism>